<comment type="caution">
    <text evidence="1">The sequence shown here is derived from an EMBL/GenBank/DDBJ whole genome shotgun (WGS) entry which is preliminary data.</text>
</comment>
<reference evidence="1 2" key="1">
    <citation type="submission" date="2024-08" db="EMBL/GenBank/DDBJ databases">
        <title>Draft Genome Sequence of Legionella lytica strain DSB2004, Isolated From a Fire Sprinkler System.</title>
        <authorList>
            <person name="Everhart A.D."/>
            <person name="Kidane D.T."/>
            <person name="Farone A.L."/>
            <person name="Farone M.B."/>
        </authorList>
    </citation>
    <scope>NUCLEOTIDE SEQUENCE [LARGE SCALE GENOMIC DNA]</scope>
    <source>
        <strain evidence="1 2">DSB2004</strain>
    </source>
</reference>
<dbReference type="Proteomes" id="UP001615550">
    <property type="component" value="Unassembled WGS sequence"/>
</dbReference>
<organism evidence="1 2">
    <name type="scientific">Legionella lytica</name>
    <dbReference type="NCBI Taxonomy" id="96232"/>
    <lineage>
        <taxon>Bacteria</taxon>
        <taxon>Pseudomonadati</taxon>
        <taxon>Pseudomonadota</taxon>
        <taxon>Gammaproteobacteria</taxon>
        <taxon>Legionellales</taxon>
        <taxon>Legionellaceae</taxon>
        <taxon>Legionella</taxon>
    </lineage>
</organism>
<keyword evidence="2" id="KW-1185">Reference proteome</keyword>
<dbReference type="EMBL" id="JBGORX010000007">
    <property type="protein sequence ID" value="MFJ1269623.1"/>
    <property type="molecule type" value="Genomic_DNA"/>
</dbReference>
<dbReference type="InterPro" id="IPR007833">
    <property type="entry name" value="Capsule_polysaccharide_synth"/>
</dbReference>
<dbReference type="RefSeq" id="WP_400188436.1">
    <property type="nucleotide sequence ID" value="NZ_JBGORX010000007.1"/>
</dbReference>
<proteinExistence type="predicted"/>
<evidence type="ECO:0000313" key="1">
    <source>
        <dbReference type="EMBL" id="MFJ1269623.1"/>
    </source>
</evidence>
<accession>A0ABW8DAB0</accession>
<evidence type="ECO:0000313" key="2">
    <source>
        <dbReference type="Proteomes" id="UP001615550"/>
    </source>
</evidence>
<gene>
    <name evidence="1" type="ORF">ACD661_13735</name>
</gene>
<protein>
    <submittedName>
        <fullName evidence="1">Capsule biosynthesis protein</fullName>
    </submittedName>
</protein>
<dbReference type="CDD" id="cd16441">
    <property type="entry name" value="beta_Kdo_transferase_KpsS"/>
    <property type="match status" value="1"/>
</dbReference>
<name>A0ABW8DAB0_9GAMM</name>
<dbReference type="Pfam" id="PF05159">
    <property type="entry name" value="Capsule_synth"/>
    <property type="match status" value="1"/>
</dbReference>
<sequence>MNMNKRTFLLLQGVSSPFFALLGDKLKEQGHRVFKINFNGGDLAYWGARAGWSYRQDINYLSDYLQQKYAQFDITDQILFGDCRPVHQVAIKCAKSQGIRNHVFEEGYFRPYWITLEQEGVNKNSKLPRCSKWFDEIGASVPQYHDGLSFPPSLNARVAHDICYRLVSITNPLLFPNYKTHKGVIAPVAAMGYARRFSHLIVKGLDQDKQKIARLLEKRSSYYFLPLQLSDDAQIQHHSTFSDMRDVITTVMTSFAKNAPAHTSLVIKNHPLDCGLTHYASFINKLTTELGLEKRIVYLESGDLNSILQHALGVITVNSSVGSLALSFGCPTIALADAIYNLMDLTFQGGLDNFWGNLIKPNAQLYQKFRNTIIHTTQINGGFYSKPSIQMTIEHCLPVLTQEKSRLELLL</sequence>